<feature type="transmembrane region" description="Helical" evidence="6">
    <location>
        <begin position="137"/>
        <end position="160"/>
    </location>
</feature>
<evidence type="ECO:0000313" key="9">
    <source>
        <dbReference type="Proteomes" id="UP001159364"/>
    </source>
</evidence>
<feature type="transmembrane region" description="Helical" evidence="6">
    <location>
        <begin position="395"/>
        <end position="413"/>
    </location>
</feature>
<dbReference type="Proteomes" id="UP001159364">
    <property type="component" value="Linkage Group LG11"/>
</dbReference>
<dbReference type="PROSITE" id="PS00216">
    <property type="entry name" value="SUGAR_TRANSPORT_1"/>
    <property type="match status" value="1"/>
</dbReference>
<dbReference type="InterPro" id="IPR036259">
    <property type="entry name" value="MFS_trans_sf"/>
</dbReference>
<protein>
    <recommendedName>
        <fullName evidence="7">Major facilitator superfamily (MFS) profile domain-containing protein</fullName>
    </recommendedName>
</protein>
<dbReference type="FunFam" id="1.20.1250.20:FF:000232">
    <property type="entry name" value="Organic cation/carnitine transporter 7"/>
    <property type="match status" value="1"/>
</dbReference>
<evidence type="ECO:0000256" key="5">
    <source>
        <dbReference type="ARBA" id="ARBA00023136"/>
    </source>
</evidence>
<keyword evidence="9" id="KW-1185">Reference proteome</keyword>
<evidence type="ECO:0000256" key="1">
    <source>
        <dbReference type="ARBA" id="ARBA00004141"/>
    </source>
</evidence>
<keyword evidence="5 6" id="KW-0472">Membrane</keyword>
<evidence type="ECO:0000256" key="4">
    <source>
        <dbReference type="ARBA" id="ARBA00022989"/>
    </source>
</evidence>
<evidence type="ECO:0000256" key="6">
    <source>
        <dbReference type="SAM" id="Phobius"/>
    </source>
</evidence>
<keyword evidence="4 6" id="KW-1133">Transmembrane helix</keyword>
<dbReference type="PANTHER" id="PTHR23511:SF5">
    <property type="entry name" value="MAJOR FACILITATOR-TYPE TRANSPORTER HXNZ-RELATED"/>
    <property type="match status" value="1"/>
</dbReference>
<dbReference type="InterPro" id="IPR005828">
    <property type="entry name" value="MFS_sugar_transport-like"/>
</dbReference>
<name>A0AAV8SGA9_9ROSI</name>
<accession>A0AAV8SGA9</accession>
<sequence length="526" mass="56868">MVELHYHFQPHPINQKIGDMMAEVGGEPRYTVDQALVAVGFGKFQCLVLLYAGMGWIAEAMEMMLLSFVGPSVKSQWHLNSRQESLISSVVFAGMLVGAYSWGVVSDRFGRRRGFLATAITTSGAGVLSALAPNYVALLICRCLVGVGVGGGPVLFSWFLEFVPAPNRGTWMVLFSAFWTVGAIFEAGLAWIIMPRLAWRWLLGLSAVPTFFLLLLYVWTPESPRYLCLHGKKAQAIKVLDQLAKLNGKQLPPGTVVSDHELNTLPPSSAANGAPLVPMGKVSAETETENARPPPSLNSNHVNAGIVKSLLLLLSPKLARSTLLLWVVFFGNAFSYYGLVLLTTQLNSRDNKCHASPSKKSTTDINYKEVFVTTFAEFPGYVLSAIIVDRLGRKISISGMMFACCIFLVPLVVHQTGRVTTGLLFGARTFISASFNTVYIYAPEIYPTSVRTTGIGVASSMGRIGGMICPVVAVGLVQGCQQAASIALFVGVIVFAAIAAVFFPLETKGRELSDTISSTKINNQIP</sequence>
<comment type="subcellular location">
    <subcellularLocation>
        <location evidence="1">Membrane</location>
        <topology evidence="1">Multi-pass membrane protein</topology>
    </subcellularLocation>
</comment>
<dbReference type="InterPro" id="IPR005829">
    <property type="entry name" value="Sugar_transporter_CS"/>
</dbReference>
<feature type="transmembrane region" description="Helical" evidence="6">
    <location>
        <begin position="454"/>
        <end position="477"/>
    </location>
</feature>
<feature type="transmembrane region" description="Helical" evidence="6">
    <location>
        <begin position="199"/>
        <end position="219"/>
    </location>
</feature>
<keyword evidence="2" id="KW-0813">Transport</keyword>
<dbReference type="Gene3D" id="1.20.1250.20">
    <property type="entry name" value="MFS general substrate transporter like domains"/>
    <property type="match status" value="1"/>
</dbReference>
<dbReference type="PANTHER" id="PTHR23511">
    <property type="entry name" value="SYNAPTIC VESICLE GLYCOPROTEIN 2"/>
    <property type="match status" value="1"/>
</dbReference>
<feature type="transmembrane region" description="Helical" evidence="6">
    <location>
        <begin position="86"/>
        <end position="105"/>
    </location>
</feature>
<feature type="domain" description="Major facilitator superfamily (MFS) profile" evidence="7">
    <location>
        <begin position="48"/>
        <end position="508"/>
    </location>
</feature>
<feature type="transmembrane region" description="Helical" evidence="6">
    <location>
        <begin position="114"/>
        <end position="131"/>
    </location>
</feature>
<feature type="transmembrane region" description="Helical" evidence="6">
    <location>
        <begin position="483"/>
        <end position="503"/>
    </location>
</feature>
<dbReference type="SUPFAM" id="SSF103473">
    <property type="entry name" value="MFS general substrate transporter"/>
    <property type="match status" value="1"/>
</dbReference>
<gene>
    <name evidence="8" type="ORF">K2173_016379</name>
</gene>
<reference evidence="8 9" key="1">
    <citation type="submission" date="2021-09" db="EMBL/GenBank/DDBJ databases">
        <title>Genomic insights and catalytic innovation underlie evolution of tropane alkaloids biosynthesis.</title>
        <authorList>
            <person name="Wang Y.-J."/>
            <person name="Tian T."/>
            <person name="Huang J.-P."/>
            <person name="Huang S.-X."/>
        </authorList>
    </citation>
    <scope>NUCLEOTIDE SEQUENCE [LARGE SCALE GENOMIC DNA]</scope>
    <source>
        <strain evidence="8">KIB-2018</strain>
        <tissue evidence="8">Leaf</tissue>
    </source>
</reference>
<dbReference type="GO" id="GO:0016020">
    <property type="term" value="C:membrane"/>
    <property type="evidence" value="ECO:0007669"/>
    <property type="project" value="UniProtKB-SubCell"/>
</dbReference>
<dbReference type="AlphaFoldDB" id="A0AAV8SGA9"/>
<dbReference type="PROSITE" id="PS50850">
    <property type="entry name" value="MFS"/>
    <property type="match status" value="1"/>
</dbReference>
<feature type="transmembrane region" description="Helical" evidence="6">
    <location>
        <begin position="419"/>
        <end position="442"/>
    </location>
</feature>
<evidence type="ECO:0000256" key="2">
    <source>
        <dbReference type="ARBA" id="ARBA00022448"/>
    </source>
</evidence>
<evidence type="ECO:0000313" key="8">
    <source>
        <dbReference type="EMBL" id="KAJ8751198.1"/>
    </source>
</evidence>
<dbReference type="InterPro" id="IPR020846">
    <property type="entry name" value="MFS_dom"/>
</dbReference>
<dbReference type="Pfam" id="PF00083">
    <property type="entry name" value="Sugar_tr"/>
    <property type="match status" value="2"/>
</dbReference>
<comment type="caution">
    <text evidence="8">The sequence shown here is derived from an EMBL/GenBank/DDBJ whole genome shotgun (WGS) entry which is preliminary data.</text>
</comment>
<organism evidence="8 9">
    <name type="scientific">Erythroxylum novogranatense</name>
    <dbReference type="NCBI Taxonomy" id="1862640"/>
    <lineage>
        <taxon>Eukaryota</taxon>
        <taxon>Viridiplantae</taxon>
        <taxon>Streptophyta</taxon>
        <taxon>Embryophyta</taxon>
        <taxon>Tracheophyta</taxon>
        <taxon>Spermatophyta</taxon>
        <taxon>Magnoliopsida</taxon>
        <taxon>eudicotyledons</taxon>
        <taxon>Gunneridae</taxon>
        <taxon>Pentapetalae</taxon>
        <taxon>rosids</taxon>
        <taxon>fabids</taxon>
        <taxon>Malpighiales</taxon>
        <taxon>Erythroxylaceae</taxon>
        <taxon>Erythroxylum</taxon>
    </lineage>
</organism>
<dbReference type="EMBL" id="JAIWQS010000011">
    <property type="protein sequence ID" value="KAJ8751198.1"/>
    <property type="molecule type" value="Genomic_DNA"/>
</dbReference>
<dbReference type="GO" id="GO:0022857">
    <property type="term" value="F:transmembrane transporter activity"/>
    <property type="evidence" value="ECO:0007669"/>
    <property type="project" value="InterPro"/>
</dbReference>
<evidence type="ECO:0000256" key="3">
    <source>
        <dbReference type="ARBA" id="ARBA00022692"/>
    </source>
</evidence>
<keyword evidence="3 6" id="KW-0812">Transmembrane</keyword>
<evidence type="ECO:0000259" key="7">
    <source>
        <dbReference type="PROSITE" id="PS50850"/>
    </source>
</evidence>
<proteinExistence type="predicted"/>
<feature type="transmembrane region" description="Helical" evidence="6">
    <location>
        <begin position="172"/>
        <end position="193"/>
    </location>
</feature>
<feature type="transmembrane region" description="Helical" evidence="6">
    <location>
        <begin position="323"/>
        <end position="342"/>
    </location>
</feature>
<feature type="transmembrane region" description="Helical" evidence="6">
    <location>
        <begin position="46"/>
        <end position="66"/>
    </location>
</feature>